<dbReference type="InterPro" id="IPR005829">
    <property type="entry name" value="Sugar_transporter_CS"/>
</dbReference>
<dbReference type="PROSITE" id="PS50850">
    <property type="entry name" value="MFS"/>
    <property type="match status" value="1"/>
</dbReference>
<feature type="transmembrane region" description="Helical" evidence="5">
    <location>
        <begin position="369"/>
        <end position="388"/>
    </location>
</feature>
<dbReference type="PANTHER" id="PTHR23508:SF10">
    <property type="entry name" value="CARBOXYLIC ACID TRANSPORTER PROTEIN HOMOLOG"/>
    <property type="match status" value="1"/>
</dbReference>
<dbReference type="Pfam" id="PF07690">
    <property type="entry name" value="MFS_1"/>
    <property type="match status" value="1"/>
</dbReference>
<feature type="transmembrane region" description="Helical" evidence="5">
    <location>
        <begin position="12"/>
        <end position="35"/>
    </location>
</feature>
<dbReference type="EMBL" id="JBHSIV010000045">
    <property type="protein sequence ID" value="MFC5065763.1"/>
    <property type="molecule type" value="Genomic_DNA"/>
</dbReference>
<feature type="domain" description="Major facilitator superfamily (MFS) profile" evidence="6">
    <location>
        <begin position="10"/>
        <end position="393"/>
    </location>
</feature>
<sequence>MAERGSSGWVRWLAWSAVALEGYDLVVLGVVIPVLLDDPDFALSAASATTVTTVGLLGVMVGALSVGPVADVVGRRRTVVACVVAFSMLGAACALAPNATVLGGLRFLAGVPLGGVLPVALAMVAEHAPLRRGNRATTILMTGYHAGAVAAALIGALLVRSVGWEIMFVLGALPAVVLVPAMLAKLPVDAAPTGRTAARRNPLRELFRDGFAVPTIAFWVASFMGLLLVYGLNTWLPVIMKAAGYELTQALFQLLALNVGAVIGLLIGGAVADRIGVRPATITWFAVAAVFLALLSIPLPGATVYVAILLAGIFVFSSQVLVYAWVGRIYPAAARGTALGSASGVGRLGAITGPAFTGALVAGGIAYPWGFYFFALVAALGAVAVVFIRRTEPAPDLAAVTRDRALS</sequence>
<feature type="transmembrane region" description="Helical" evidence="5">
    <location>
        <begin position="166"/>
        <end position="188"/>
    </location>
</feature>
<dbReference type="PANTHER" id="PTHR23508">
    <property type="entry name" value="CARBOXYLIC ACID TRANSPORTER PROTEIN HOMOLOG"/>
    <property type="match status" value="1"/>
</dbReference>
<keyword evidence="4 5" id="KW-0472">Membrane</keyword>
<proteinExistence type="predicted"/>
<dbReference type="PROSITE" id="PS00216">
    <property type="entry name" value="SUGAR_TRANSPORT_1"/>
    <property type="match status" value="1"/>
</dbReference>
<comment type="caution">
    <text evidence="7">The sequence shown here is derived from an EMBL/GenBank/DDBJ whole genome shotgun (WGS) entry which is preliminary data.</text>
</comment>
<evidence type="ECO:0000259" key="6">
    <source>
        <dbReference type="PROSITE" id="PS50850"/>
    </source>
</evidence>
<evidence type="ECO:0000256" key="1">
    <source>
        <dbReference type="ARBA" id="ARBA00004651"/>
    </source>
</evidence>
<gene>
    <name evidence="7" type="ORF">ACFPBZ_26340</name>
</gene>
<dbReference type="SUPFAM" id="SSF103473">
    <property type="entry name" value="MFS general substrate transporter"/>
    <property type="match status" value="1"/>
</dbReference>
<feature type="transmembrane region" description="Helical" evidence="5">
    <location>
        <begin position="105"/>
        <end position="125"/>
    </location>
</feature>
<evidence type="ECO:0000313" key="8">
    <source>
        <dbReference type="Proteomes" id="UP001595947"/>
    </source>
</evidence>
<feature type="transmembrane region" description="Helical" evidence="5">
    <location>
        <begin position="209"/>
        <end position="230"/>
    </location>
</feature>
<feature type="transmembrane region" description="Helical" evidence="5">
    <location>
        <begin position="137"/>
        <end position="160"/>
    </location>
</feature>
<dbReference type="InterPro" id="IPR036259">
    <property type="entry name" value="MFS_trans_sf"/>
</dbReference>
<evidence type="ECO:0000256" key="4">
    <source>
        <dbReference type="ARBA" id="ARBA00023136"/>
    </source>
</evidence>
<evidence type="ECO:0000256" key="5">
    <source>
        <dbReference type="SAM" id="Phobius"/>
    </source>
</evidence>
<name>A0ABV9YWB5_9PSEU</name>
<dbReference type="CDD" id="cd17365">
    <property type="entry name" value="MFS_PcaK_like"/>
    <property type="match status" value="1"/>
</dbReference>
<accession>A0ABV9YWB5</accession>
<evidence type="ECO:0000313" key="7">
    <source>
        <dbReference type="EMBL" id="MFC5065763.1"/>
    </source>
</evidence>
<feature type="transmembrane region" description="Helical" evidence="5">
    <location>
        <begin position="305"/>
        <end position="326"/>
    </location>
</feature>
<dbReference type="InterPro" id="IPR011701">
    <property type="entry name" value="MFS"/>
</dbReference>
<evidence type="ECO:0000256" key="2">
    <source>
        <dbReference type="ARBA" id="ARBA00022692"/>
    </source>
</evidence>
<feature type="transmembrane region" description="Helical" evidence="5">
    <location>
        <begin position="338"/>
        <end position="363"/>
    </location>
</feature>
<protein>
    <submittedName>
        <fullName evidence="7">MFS transporter</fullName>
    </submittedName>
</protein>
<feature type="transmembrane region" description="Helical" evidence="5">
    <location>
        <begin position="250"/>
        <end position="272"/>
    </location>
</feature>
<feature type="transmembrane region" description="Helical" evidence="5">
    <location>
        <begin position="41"/>
        <end position="66"/>
    </location>
</feature>
<dbReference type="Proteomes" id="UP001595947">
    <property type="component" value="Unassembled WGS sequence"/>
</dbReference>
<dbReference type="Gene3D" id="1.20.1250.20">
    <property type="entry name" value="MFS general substrate transporter like domains"/>
    <property type="match status" value="2"/>
</dbReference>
<evidence type="ECO:0000256" key="3">
    <source>
        <dbReference type="ARBA" id="ARBA00022989"/>
    </source>
</evidence>
<organism evidence="7 8">
    <name type="scientific">Actinomycetospora atypica</name>
    <dbReference type="NCBI Taxonomy" id="1290095"/>
    <lineage>
        <taxon>Bacteria</taxon>
        <taxon>Bacillati</taxon>
        <taxon>Actinomycetota</taxon>
        <taxon>Actinomycetes</taxon>
        <taxon>Pseudonocardiales</taxon>
        <taxon>Pseudonocardiaceae</taxon>
        <taxon>Actinomycetospora</taxon>
    </lineage>
</organism>
<keyword evidence="2 5" id="KW-0812">Transmembrane</keyword>
<dbReference type="InterPro" id="IPR020846">
    <property type="entry name" value="MFS_dom"/>
</dbReference>
<keyword evidence="8" id="KW-1185">Reference proteome</keyword>
<feature type="transmembrane region" description="Helical" evidence="5">
    <location>
        <begin position="78"/>
        <end position="99"/>
    </location>
</feature>
<dbReference type="RefSeq" id="WP_378039081.1">
    <property type="nucleotide sequence ID" value="NZ_JBHSIV010000045.1"/>
</dbReference>
<feature type="transmembrane region" description="Helical" evidence="5">
    <location>
        <begin position="279"/>
        <end position="299"/>
    </location>
</feature>
<comment type="subcellular location">
    <subcellularLocation>
        <location evidence="1">Cell membrane</location>
        <topology evidence="1">Multi-pass membrane protein</topology>
    </subcellularLocation>
</comment>
<reference evidence="8" key="1">
    <citation type="journal article" date="2019" name="Int. J. Syst. Evol. Microbiol.">
        <title>The Global Catalogue of Microorganisms (GCM) 10K type strain sequencing project: providing services to taxonomists for standard genome sequencing and annotation.</title>
        <authorList>
            <consortium name="The Broad Institute Genomics Platform"/>
            <consortium name="The Broad Institute Genome Sequencing Center for Infectious Disease"/>
            <person name="Wu L."/>
            <person name="Ma J."/>
        </authorList>
    </citation>
    <scope>NUCLEOTIDE SEQUENCE [LARGE SCALE GENOMIC DNA]</scope>
    <source>
        <strain evidence="8">CGMCC 4.7093</strain>
    </source>
</reference>
<keyword evidence="3 5" id="KW-1133">Transmembrane helix</keyword>